<dbReference type="SUPFAM" id="SSF52743">
    <property type="entry name" value="Subtilisin-like"/>
    <property type="match status" value="1"/>
</dbReference>
<name>A0A7J9K5D5_9ROSI</name>
<dbReference type="Pfam" id="PF00082">
    <property type="entry name" value="Peptidase_S8"/>
    <property type="match status" value="2"/>
</dbReference>
<evidence type="ECO:0000256" key="7">
    <source>
        <dbReference type="PROSITE-ProRule" id="PRU01240"/>
    </source>
</evidence>
<dbReference type="PROSITE" id="PS51892">
    <property type="entry name" value="SUBTILASE"/>
    <property type="match status" value="1"/>
</dbReference>
<proteinExistence type="inferred from homology"/>
<feature type="active site" description="Charge relay system" evidence="6 7">
    <location>
        <position position="165"/>
    </location>
</feature>
<gene>
    <name evidence="11" type="ORF">Goarm_004132</name>
</gene>
<dbReference type="PRINTS" id="PR00723">
    <property type="entry name" value="SUBTILISIN"/>
</dbReference>
<evidence type="ECO:0000259" key="10">
    <source>
        <dbReference type="Pfam" id="PF17766"/>
    </source>
</evidence>
<evidence type="ECO:0000313" key="12">
    <source>
        <dbReference type="Proteomes" id="UP000593575"/>
    </source>
</evidence>
<dbReference type="Gene3D" id="3.40.50.200">
    <property type="entry name" value="Peptidase S8/S53 domain"/>
    <property type="match status" value="2"/>
</dbReference>
<dbReference type="InterPro" id="IPR041469">
    <property type="entry name" value="Subtilisin-like_FN3"/>
</dbReference>
<keyword evidence="5 7" id="KW-0720">Serine protease</keyword>
<evidence type="ECO:0008006" key="13">
    <source>
        <dbReference type="Google" id="ProtNLM"/>
    </source>
</evidence>
<evidence type="ECO:0000259" key="8">
    <source>
        <dbReference type="Pfam" id="PF00082"/>
    </source>
</evidence>
<sequence>MGDLPKGEFSAVTLHNNMLEQVIGSGASELLLHSYRRSFNGFAAKLTNEEAEKLADMEGVVSVFQSQKKELHTARSWDFVGFFEHSRRTVLESDIIVAVLDTGIWPESESFDDKEFGPPPKKWKGSCQKSSNFTCNNKIIGARYYRAKGDYPLEDLQSPRDSVGHGSHTASIAAGAVVSKASLYGFRAGTVRGGVPSARIAVYKICWYDGCYDEDILAAFDDAIADGGTSINTFDLKGKFYPLIWGADAPKYSSSESRVCLPGSLNETLVKGKIVLCDYLDFMEGPLQAGAVGALIRDDGFKDFAYTFMLPVSVLGLTDGSDILHYINTTKKAEAAILRSTEEKDELAPYVVSFSSRGPNILSLDILKPDITAPGVDILAAWSEATTVTGVINDKRIVPYNIISGTSMSCLHATAVAAYVKSFHPTWSPSAIKSALMTTAWPMSPKTNTDLEFAYGSGLINPSSAIDPGLVYDAGEIDYIKFLCGQGYSSKQLRLVTGDNKTGCTKATNGSALDLNYPTFALVVSLSGDDTYFSRDFHRTVTNVGSPVSTYNAIVNAPKELDIKVKPNVLSFKSIGEKKSFVVTVAVKVGLPTVSGTLVWDDGVHKVRSPVVAF</sequence>
<organism evidence="11 12">
    <name type="scientific">Gossypium armourianum</name>
    <dbReference type="NCBI Taxonomy" id="34283"/>
    <lineage>
        <taxon>Eukaryota</taxon>
        <taxon>Viridiplantae</taxon>
        <taxon>Streptophyta</taxon>
        <taxon>Embryophyta</taxon>
        <taxon>Tracheophyta</taxon>
        <taxon>Spermatophyta</taxon>
        <taxon>Magnoliopsida</taxon>
        <taxon>eudicotyledons</taxon>
        <taxon>Gunneridae</taxon>
        <taxon>Pentapetalae</taxon>
        <taxon>rosids</taxon>
        <taxon>malvids</taxon>
        <taxon>Malvales</taxon>
        <taxon>Malvaceae</taxon>
        <taxon>Malvoideae</taxon>
        <taxon>Gossypium</taxon>
    </lineage>
</organism>
<dbReference type="Proteomes" id="UP000593575">
    <property type="component" value="Unassembled WGS sequence"/>
</dbReference>
<keyword evidence="2 7" id="KW-0645">Protease</keyword>
<dbReference type="EMBL" id="JABFAE010000011">
    <property type="protein sequence ID" value="MBA0841648.1"/>
    <property type="molecule type" value="Genomic_DNA"/>
</dbReference>
<evidence type="ECO:0000313" key="11">
    <source>
        <dbReference type="EMBL" id="MBA0841648.1"/>
    </source>
</evidence>
<dbReference type="Pfam" id="PF17766">
    <property type="entry name" value="fn3_6"/>
    <property type="match status" value="1"/>
</dbReference>
<feature type="domain" description="Inhibitor I9" evidence="9">
    <location>
        <begin position="11"/>
        <end position="72"/>
    </location>
</feature>
<protein>
    <recommendedName>
        <fullName evidence="13">Cucumisin-like</fullName>
    </recommendedName>
</protein>
<dbReference type="PANTHER" id="PTHR10795">
    <property type="entry name" value="PROPROTEIN CONVERTASE SUBTILISIN/KEXIN"/>
    <property type="match status" value="1"/>
</dbReference>
<dbReference type="InterPro" id="IPR010259">
    <property type="entry name" value="S8pro/Inhibitor_I9"/>
</dbReference>
<comment type="caution">
    <text evidence="11">The sequence shown here is derived from an EMBL/GenBank/DDBJ whole genome shotgun (WGS) entry which is preliminary data.</text>
</comment>
<evidence type="ECO:0000256" key="2">
    <source>
        <dbReference type="ARBA" id="ARBA00022670"/>
    </source>
</evidence>
<dbReference type="InterPro" id="IPR000209">
    <property type="entry name" value="Peptidase_S8/S53_dom"/>
</dbReference>
<reference evidence="11 12" key="1">
    <citation type="journal article" date="2019" name="Genome Biol. Evol.">
        <title>Insights into the evolution of the New World diploid cottons (Gossypium, subgenus Houzingenia) based on genome sequencing.</title>
        <authorList>
            <person name="Grover C.E."/>
            <person name="Arick M.A. 2nd"/>
            <person name="Thrash A."/>
            <person name="Conover J.L."/>
            <person name="Sanders W.S."/>
            <person name="Peterson D.G."/>
            <person name="Frelichowski J.E."/>
            <person name="Scheffler J.A."/>
            <person name="Scheffler B.E."/>
            <person name="Wendel J.F."/>
        </authorList>
    </citation>
    <scope>NUCLEOTIDE SEQUENCE [LARGE SCALE GENOMIC DNA]</scope>
    <source>
        <strain evidence="11">6</strain>
        <tissue evidence="11">Leaf</tissue>
    </source>
</reference>
<comment type="similarity">
    <text evidence="1 7">Belongs to the peptidase S8 family.</text>
</comment>
<dbReference type="CDD" id="cd04852">
    <property type="entry name" value="Peptidases_S8_3"/>
    <property type="match status" value="1"/>
</dbReference>
<dbReference type="InterPro" id="IPR015500">
    <property type="entry name" value="Peptidase_S8_subtilisin-rel"/>
</dbReference>
<feature type="domain" description="Subtilisin-like protease fibronectin type-III" evidence="10">
    <location>
        <begin position="514"/>
        <end position="612"/>
    </location>
</feature>
<dbReference type="GO" id="GO:0006508">
    <property type="term" value="P:proteolysis"/>
    <property type="evidence" value="ECO:0007669"/>
    <property type="project" value="UniProtKB-KW"/>
</dbReference>
<dbReference type="InterPro" id="IPR045051">
    <property type="entry name" value="SBT"/>
</dbReference>
<evidence type="ECO:0000256" key="3">
    <source>
        <dbReference type="ARBA" id="ARBA00022729"/>
    </source>
</evidence>
<evidence type="ECO:0000256" key="1">
    <source>
        <dbReference type="ARBA" id="ARBA00011073"/>
    </source>
</evidence>
<dbReference type="Gene3D" id="3.30.70.80">
    <property type="entry name" value="Peptidase S8 propeptide/proteinase inhibitor I9"/>
    <property type="match status" value="1"/>
</dbReference>
<dbReference type="InterPro" id="IPR036852">
    <property type="entry name" value="Peptidase_S8/S53_dom_sf"/>
</dbReference>
<keyword evidence="3" id="KW-0732">Signal</keyword>
<feature type="domain" description="Peptidase S8/S53" evidence="8">
    <location>
        <begin position="93"/>
        <end position="227"/>
    </location>
</feature>
<feature type="active site" description="Charge relay system" evidence="6 7">
    <location>
        <position position="407"/>
    </location>
</feature>
<evidence type="ECO:0000256" key="5">
    <source>
        <dbReference type="ARBA" id="ARBA00022825"/>
    </source>
</evidence>
<accession>A0A7J9K5D5</accession>
<evidence type="ECO:0000256" key="4">
    <source>
        <dbReference type="ARBA" id="ARBA00022801"/>
    </source>
</evidence>
<dbReference type="Gene3D" id="2.60.40.2310">
    <property type="match status" value="1"/>
</dbReference>
<feature type="domain" description="Peptidase S8/S53" evidence="8">
    <location>
        <begin position="348"/>
        <end position="458"/>
    </location>
</feature>
<keyword evidence="12" id="KW-1185">Reference proteome</keyword>
<feature type="active site" description="Charge relay system" evidence="6 7">
    <location>
        <position position="101"/>
    </location>
</feature>
<dbReference type="AlphaFoldDB" id="A0A7J9K5D5"/>
<dbReference type="Pfam" id="PF05922">
    <property type="entry name" value="Inhibitor_I9"/>
    <property type="match status" value="1"/>
</dbReference>
<dbReference type="InterPro" id="IPR037045">
    <property type="entry name" value="S8pro/Inhibitor_I9_sf"/>
</dbReference>
<evidence type="ECO:0000259" key="9">
    <source>
        <dbReference type="Pfam" id="PF05922"/>
    </source>
</evidence>
<evidence type="ECO:0000256" key="6">
    <source>
        <dbReference type="PIRSR" id="PIRSR615500-1"/>
    </source>
</evidence>
<dbReference type="InterPro" id="IPR034197">
    <property type="entry name" value="Peptidases_S8_3"/>
</dbReference>
<dbReference type="GO" id="GO:0004252">
    <property type="term" value="F:serine-type endopeptidase activity"/>
    <property type="evidence" value="ECO:0007669"/>
    <property type="project" value="UniProtKB-UniRule"/>
</dbReference>
<keyword evidence="4 7" id="KW-0378">Hydrolase</keyword>